<keyword evidence="1" id="KW-1133">Transmembrane helix</keyword>
<evidence type="ECO:0000313" key="3">
    <source>
        <dbReference type="Proteomes" id="UP001233999"/>
    </source>
</evidence>
<reference evidence="2" key="2">
    <citation type="submission" date="2023-05" db="EMBL/GenBank/DDBJ databases">
        <authorList>
            <person name="Fouks B."/>
        </authorList>
    </citation>
    <scope>NUCLEOTIDE SEQUENCE</scope>
    <source>
        <strain evidence="2">Stay&amp;Tobe</strain>
        <tissue evidence="2">Testes</tissue>
    </source>
</reference>
<evidence type="ECO:0000313" key="2">
    <source>
        <dbReference type="EMBL" id="KAJ9598340.1"/>
    </source>
</evidence>
<feature type="transmembrane region" description="Helical" evidence="1">
    <location>
        <begin position="71"/>
        <end position="93"/>
    </location>
</feature>
<proteinExistence type="predicted"/>
<keyword evidence="1" id="KW-0812">Transmembrane</keyword>
<sequence length="255" mass="28868">LDRRRSYEIINCSSWIAAVVFPCQTSKAYDLGHLQCLALLLALLSSCFPSICFGHRSSSNLKICPNHFNSFSSILSIMLSSASTMFLISLFILPPRTPRRIIINFYKIHDVFRRALSGLVPSSAILVNLNFKTFDNSYFMEAIFIKIYLLMYIVLVTTTINLTSHLARLLQINVLVGIYICVWIRYRVLLQSTALHSSEFYLILMLVFTMLGHGSDCSSLPTKVHWLLGCRSNGLLEKQGNSVSELLRFMILIVG</sequence>
<feature type="transmembrane region" description="Helical" evidence="1">
    <location>
        <begin position="169"/>
        <end position="188"/>
    </location>
</feature>
<reference evidence="2" key="1">
    <citation type="journal article" date="2023" name="IScience">
        <title>Live-bearing cockroach genome reveals convergent evolutionary mechanisms linked to viviparity in insects and beyond.</title>
        <authorList>
            <person name="Fouks B."/>
            <person name="Harrison M.C."/>
            <person name="Mikhailova A.A."/>
            <person name="Marchal E."/>
            <person name="English S."/>
            <person name="Carruthers M."/>
            <person name="Jennings E.C."/>
            <person name="Chiamaka E.L."/>
            <person name="Frigard R.A."/>
            <person name="Pippel M."/>
            <person name="Attardo G.M."/>
            <person name="Benoit J.B."/>
            <person name="Bornberg-Bauer E."/>
            <person name="Tobe S.S."/>
        </authorList>
    </citation>
    <scope>NUCLEOTIDE SEQUENCE</scope>
    <source>
        <strain evidence="2">Stay&amp;Tobe</strain>
    </source>
</reference>
<accession>A0AAD8AFV5</accession>
<protein>
    <submittedName>
        <fullName evidence="2">Uncharacterized protein</fullName>
    </submittedName>
</protein>
<name>A0AAD8AFV5_DIPPU</name>
<feature type="transmembrane region" description="Helical" evidence="1">
    <location>
        <begin position="143"/>
        <end position="162"/>
    </location>
</feature>
<evidence type="ECO:0000256" key="1">
    <source>
        <dbReference type="SAM" id="Phobius"/>
    </source>
</evidence>
<feature type="non-terminal residue" evidence="2">
    <location>
        <position position="255"/>
    </location>
</feature>
<keyword evidence="1" id="KW-0472">Membrane</keyword>
<feature type="transmembrane region" description="Helical" evidence="1">
    <location>
        <begin position="31"/>
        <end position="51"/>
    </location>
</feature>
<dbReference type="EMBL" id="JASPKZ010001229">
    <property type="protein sequence ID" value="KAJ9598340.1"/>
    <property type="molecule type" value="Genomic_DNA"/>
</dbReference>
<dbReference type="AlphaFoldDB" id="A0AAD8AFV5"/>
<feature type="non-terminal residue" evidence="2">
    <location>
        <position position="1"/>
    </location>
</feature>
<comment type="caution">
    <text evidence="2">The sequence shown here is derived from an EMBL/GenBank/DDBJ whole genome shotgun (WGS) entry which is preliminary data.</text>
</comment>
<gene>
    <name evidence="2" type="ORF">L9F63_011018</name>
</gene>
<keyword evidence="3" id="KW-1185">Reference proteome</keyword>
<dbReference type="Proteomes" id="UP001233999">
    <property type="component" value="Unassembled WGS sequence"/>
</dbReference>
<organism evidence="2 3">
    <name type="scientific">Diploptera punctata</name>
    <name type="common">Pacific beetle cockroach</name>
    <dbReference type="NCBI Taxonomy" id="6984"/>
    <lineage>
        <taxon>Eukaryota</taxon>
        <taxon>Metazoa</taxon>
        <taxon>Ecdysozoa</taxon>
        <taxon>Arthropoda</taxon>
        <taxon>Hexapoda</taxon>
        <taxon>Insecta</taxon>
        <taxon>Pterygota</taxon>
        <taxon>Neoptera</taxon>
        <taxon>Polyneoptera</taxon>
        <taxon>Dictyoptera</taxon>
        <taxon>Blattodea</taxon>
        <taxon>Blaberoidea</taxon>
        <taxon>Blaberidae</taxon>
        <taxon>Diplopterinae</taxon>
        <taxon>Diploptera</taxon>
    </lineage>
</organism>